<keyword evidence="5" id="KW-0472">Membrane</keyword>
<evidence type="ECO:0000256" key="6">
    <source>
        <dbReference type="ARBA" id="ARBA00023288"/>
    </source>
</evidence>
<accession>A0A6C0FBD6</accession>
<evidence type="ECO:0000256" key="8">
    <source>
        <dbReference type="ARBA" id="ARBA00037868"/>
    </source>
</evidence>
<dbReference type="PANTHER" id="PTHR10969">
    <property type="entry name" value="MICROTUBULE-ASSOCIATED PROTEINS 1A/1B LIGHT CHAIN 3-RELATED"/>
    <property type="match status" value="1"/>
</dbReference>
<keyword evidence="6" id="KW-0449">Lipoprotein</keyword>
<dbReference type="InterPro" id="IPR004241">
    <property type="entry name" value="Atg8-like"/>
</dbReference>
<dbReference type="FunFam" id="3.10.20.90:FF:000149">
    <property type="entry name" value="microtubule-associated proteins 1A/1B light chain 3C"/>
    <property type="match status" value="1"/>
</dbReference>
<keyword evidence="7" id="KW-0968">Cytoplasmic vesicle</keyword>
<dbReference type="AlphaFoldDB" id="A0A6C0FBD6"/>
<evidence type="ECO:0000256" key="3">
    <source>
        <dbReference type="ARBA" id="ARBA00022490"/>
    </source>
</evidence>
<dbReference type="EMBL" id="MN738839">
    <property type="protein sequence ID" value="QHT39176.1"/>
    <property type="molecule type" value="Genomic_DNA"/>
</dbReference>
<name>A0A6C0FBD6_9ZZZZ</name>
<evidence type="ECO:0000256" key="1">
    <source>
        <dbReference type="ARBA" id="ARBA00004419"/>
    </source>
</evidence>
<dbReference type="Pfam" id="PF02991">
    <property type="entry name" value="ATG8"/>
    <property type="match status" value="1"/>
</dbReference>
<comment type="subcellular location">
    <subcellularLocation>
        <location evidence="1">Cytoplasmic vesicle</location>
        <location evidence="1">Autophagosome</location>
    </subcellularLocation>
    <subcellularLocation>
        <location evidence="8">Endomembrane system</location>
        <topology evidence="8">Lipid-anchor</topology>
    </subcellularLocation>
</comment>
<protein>
    <recommendedName>
        <fullName evidence="10">Autophagy-related protein</fullName>
    </recommendedName>
</protein>
<reference evidence="9" key="1">
    <citation type="journal article" date="2020" name="Nature">
        <title>Giant virus diversity and host interactions through global metagenomics.</title>
        <authorList>
            <person name="Schulz F."/>
            <person name="Roux S."/>
            <person name="Paez-Espino D."/>
            <person name="Jungbluth S."/>
            <person name="Walsh D.A."/>
            <person name="Denef V.J."/>
            <person name="McMahon K.D."/>
            <person name="Konstantinidis K.T."/>
            <person name="Eloe-Fadrosh E.A."/>
            <person name="Kyrpides N.C."/>
            <person name="Woyke T."/>
        </authorList>
    </citation>
    <scope>NUCLEOTIDE SEQUENCE</scope>
    <source>
        <strain evidence="9">GVMAG-S-ERX556126-94</strain>
    </source>
</reference>
<evidence type="ECO:0000256" key="7">
    <source>
        <dbReference type="ARBA" id="ARBA00023329"/>
    </source>
</evidence>
<dbReference type="GO" id="GO:0031410">
    <property type="term" value="C:cytoplasmic vesicle"/>
    <property type="evidence" value="ECO:0007669"/>
    <property type="project" value="UniProtKB-KW"/>
</dbReference>
<evidence type="ECO:0000256" key="4">
    <source>
        <dbReference type="ARBA" id="ARBA00023006"/>
    </source>
</evidence>
<evidence type="ECO:0000256" key="2">
    <source>
        <dbReference type="ARBA" id="ARBA00007293"/>
    </source>
</evidence>
<dbReference type="Gene3D" id="3.10.20.90">
    <property type="entry name" value="Phosphatidylinositol 3-kinase Catalytic Subunit, Chain A, domain 1"/>
    <property type="match status" value="1"/>
</dbReference>
<organism evidence="9">
    <name type="scientific">viral metagenome</name>
    <dbReference type="NCBI Taxonomy" id="1070528"/>
    <lineage>
        <taxon>unclassified sequences</taxon>
        <taxon>metagenomes</taxon>
        <taxon>organismal metagenomes</taxon>
    </lineage>
</organism>
<dbReference type="GO" id="GO:0005776">
    <property type="term" value="C:autophagosome"/>
    <property type="evidence" value="ECO:0007669"/>
    <property type="project" value="UniProtKB-SubCell"/>
</dbReference>
<comment type="similarity">
    <text evidence="2">Belongs to the ATG8 family.</text>
</comment>
<dbReference type="GO" id="GO:0016236">
    <property type="term" value="P:macroautophagy"/>
    <property type="evidence" value="ECO:0007669"/>
    <property type="project" value="UniProtKB-ARBA"/>
</dbReference>
<sequence>MGFKDEFTLDDRCSEAVKIMKKYPSRIPIIVEKNDKCTFQDIDKRKYLVPKDLSMHQFTFIIRKRIKLNPSQAIFLMINNTLCPSNTTIGEVYDEYHDEDGFLYVIYSSENTFG</sequence>
<dbReference type="SUPFAM" id="SSF54236">
    <property type="entry name" value="Ubiquitin-like"/>
    <property type="match status" value="1"/>
</dbReference>
<keyword evidence="4" id="KW-0072">Autophagy</keyword>
<evidence type="ECO:0008006" key="10">
    <source>
        <dbReference type="Google" id="ProtNLM"/>
    </source>
</evidence>
<dbReference type="GO" id="GO:0012505">
    <property type="term" value="C:endomembrane system"/>
    <property type="evidence" value="ECO:0007669"/>
    <property type="project" value="UniProtKB-SubCell"/>
</dbReference>
<dbReference type="InterPro" id="IPR029071">
    <property type="entry name" value="Ubiquitin-like_domsf"/>
</dbReference>
<keyword evidence="3" id="KW-0963">Cytoplasm</keyword>
<proteinExistence type="inferred from homology"/>
<dbReference type="GO" id="GO:0006950">
    <property type="term" value="P:response to stress"/>
    <property type="evidence" value="ECO:0007669"/>
    <property type="project" value="UniProtKB-ARBA"/>
</dbReference>
<evidence type="ECO:0000313" key="9">
    <source>
        <dbReference type="EMBL" id="QHT39176.1"/>
    </source>
</evidence>
<evidence type="ECO:0000256" key="5">
    <source>
        <dbReference type="ARBA" id="ARBA00023136"/>
    </source>
</evidence>